<evidence type="ECO:0000313" key="6">
    <source>
        <dbReference type="Proteomes" id="UP001192346"/>
    </source>
</evidence>
<sequence length="111" mass="12889">MQVTYVRINLHDTKSRLKGIASVTFDNCFVVHNIKIIQGEKNLFIAMPSVKNSKGDFLDIAHPINAETRKQIEKEIITSFNKKLEINKQEEKEVNDNNKNNVKENENYLKE</sequence>
<dbReference type="RefSeq" id="WP_138107870.1">
    <property type="nucleotide sequence ID" value="NZ_VBRA02000005.1"/>
</dbReference>
<keyword evidence="6" id="KW-1185">Reference proteome</keyword>
<reference evidence="5" key="1">
    <citation type="submission" date="2019-10" db="EMBL/GenBank/DDBJ databases">
        <title>Whole Genome Sequencing and Characterization of Texas Phoenix Palm Decline Phytoplasma Belongs to Lethal Yellowing (16SrIV) Group.</title>
        <authorList>
            <person name="Bao M."/>
        </authorList>
    </citation>
    <scope>NUCLEOTIDE SEQUENCE [LARGE SCALE GENOMIC DNA]</scope>
    <source>
        <strain evidence="5">ACPD</strain>
    </source>
</reference>
<evidence type="ECO:0000256" key="3">
    <source>
        <dbReference type="ARBA" id="ARBA00023306"/>
    </source>
</evidence>
<dbReference type="Pfam" id="PF04026">
    <property type="entry name" value="SpoVG"/>
    <property type="match status" value="1"/>
</dbReference>
<feature type="region of interest" description="Disordered" evidence="4">
    <location>
        <begin position="90"/>
        <end position="111"/>
    </location>
</feature>
<proteinExistence type="predicted"/>
<dbReference type="PANTHER" id="PTHR38429:SF1">
    <property type="entry name" value="SEPTATION PROTEIN SPOVG-RELATED"/>
    <property type="match status" value="1"/>
</dbReference>
<dbReference type="Proteomes" id="UP001192346">
    <property type="component" value="Unassembled WGS sequence"/>
</dbReference>
<gene>
    <name evidence="5" type="primary">spoVG</name>
    <name evidence="5" type="ORF">FEF22_000560</name>
</gene>
<evidence type="ECO:0000256" key="1">
    <source>
        <dbReference type="ARBA" id="ARBA00022618"/>
    </source>
</evidence>
<evidence type="ECO:0000256" key="2">
    <source>
        <dbReference type="ARBA" id="ARBA00023210"/>
    </source>
</evidence>
<dbReference type="NCBIfam" id="NF009749">
    <property type="entry name" value="PRK13259.1"/>
    <property type="match status" value="1"/>
</dbReference>
<name>A0ABS5BI69_9MOLU</name>
<organism evidence="5 6">
    <name type="scientific">Texas Phoenix palm phytoplasma</name>
    <dbReference type="NCBI Taxonomy" id="176709"/>
    <lineage>
        <taxon>Bacteria</taxon>
        <taxon>Bacillati</taxon>
        <taxon>Mycoplasmatota</taxon>
        <taxon>Mollicutes</taxon>
        <taxon>Acholeplasmatales</taxon>
        <taxon>Acholeplasmataceae</taxon>
        <taxon>Candidatus Phytoplasma</taxon>
        <taxon>16SrIV (Coconut lethal yellows group)</taxon>
    </lineage>
</organism>
<keyword evidence="3" id="KW-0131">Cell cycle</keyword>
<dbReference type="PANTHER" id="PTHR38429">
    <property type="entry name" value="SEPTATION PROTEIN SPOVG-RELATED"/>
    <property type="match status" value="1"/>
</dbReference>
<protein>
    <submittedName>
        <fullName evidence="5">Septation regulator SpoVG</fullName>
    </submittedName>
</protein>
<dbReference type="InterPro" id="IPR007170">
    <property type="entry name" value="SpoVG"/>
</dbReference>
<dbReference type="SUPFAM" id="SSF160537">
    <property type="entry name" value="SpoVG-like"/>
    <property type="match status" value="1"/>
</dbReference>
<dbReference type="Gene3D" id="3.30.1120.40">
    <property type="entry name" value="Stage V sporulation protein G"/>
    <property type="match status" value="1"/>
</dbReference>
<keyword evidence="1" id="KW-0132">Cell division</keyword>
<dbReference type="EMBL" id="VBRA02000005">
    <property type="protein sequence ID" value="MBP3059280.1"/>
    <property type="molecule type" value="Genomic_DNA"/>
</dbReference>
<accession>A0ABS5BI69</accession>
<evidence type="ECO:0000313" key="5">
    <source>
        <dbReference type="EMBL" id="MBP3059280.1"/>
    </source>
</evidence>
<evidence type="ECO:0000256" key="4">
    <source>
        <dbReference type="SAM" id="MobiDB-lite"/>
    </source>
</evidence>
<comment type="caution">
    <text evidence="5">The sequence shown here is derived from an EMBL/GenBank/DDBJ whole genome shotgun (WGS) entry which is preliminary data.</text>
</comment>
<dbReference type="InterPro" id="IPR036751">
    <property type="entry name" value="SpoVG_sf"/>
</dbReference>
<keyword evidence="2" id="KW-0717">Septation</keyword>